<dbReference type="InterPro" id="IPR004609">
    <property type="entry name" value="ATP-dep_DNA_helicase_RecG"/>
</dbReference>
<dbReference type="Pfam" id="PF00270">
    <property type="entry name" value="DEAD"/>
    <property type="match status" value="1"/>
</dbReference>
<dbReference type="GO" id="GO:0003677">
    <property type="term" value="F:DNA binding"/>
    <property type="evidence" value="ECO:0007669"/>
    <property type="project" value="UniProtKB-KW"/>
</dbReference>
<dbReference type="GO" id="GO:0006281">
    <property type="term" value="P:DNA repair"/>
    <property type="evidence" value="ECO:0007669"/>
    <property type="project" value="UniProtKB-UniRule"/>
</dbReference>
<keyword evidence="3 15" id="KW-0547">Nucleotide-binding</keyword>
<evidence type="ECO:0000256" key="15">
    <source>
        <dbReference type="RuleBase" id="RU363016"/>
    </source>
</evidence>
<evidence type="ECO:0000313" key="19">
    <source>
        <dbReference type="Proteomes" id="UP000037146"/>
    </source>
</evidence>
<keyword evidence="7 15" id="KW-0067">ATP-binding</keyword>
<dbReference type="Proteomes" id="UP000037146">
    <property type="component" value="Unassembled WGS sequence"/>
</dbReference>
<dbReference type="InterPro" id="IPR033454">
    <property type="entry name" value="RecG_wedge"/>
</dbReference>
<evidence type="ECO:0000259" key="16">
    <source>
        <dbReference type="PROSITE" id="PS51192"/>
    </source>
</evidence>
<dbReference type="STRING" id="1679170.AC625_07550"/>
<dbReference type="InterPro" id="IPR001650">
    <property type="entry name" value="Helicase_C-like"/>
</dbReference>
<dbReference type="GO" id="GO:0016887">
    <property type="term" value="F:ATP hydrolysis activity"/>
    <property type="evidence" value="ECO:0007669"/>
    <property type="project" value="RHEA"/>
</dbReference>
<dbReference type="Gene3D" id="3.40.50.300">
    <property type="entry name" value="P-loop containing nucleotide triphosphate hydrolases"/>
    <property type="match status" value="2"/>
</dbReference>
<proteinExistence type="inferred from homology"/>
<keyword evidence="10 15" id="KW-0234">DNA repair</keyword>
<dbReference type="SUPFAM" id="SSF52540">
    <property type="entry name" value="P-loop containing nucleoside triphosphate hydrolases"/>
    <property type="match status" value="2"/>
</dbReference>
<keyword evidence="8" id="KW-0238">DNA-binding</keyword>
<evidence type="ECO:0000256" key="6">
    <source>
        <dbReference type="ARBA" id="ARBA00022806"/>
    </source>
</evidence>
<evidence type="ECO:0000256" key="5">
    <source>
        <dbReference type="ARBA" id="ARBA00022801"/>
    </source>
</evidence>
<comment type="function">
    <text evidence="15">Plays a critical role in recombination and DNA repair. Helps process Holliday junction intermediates to mature products by catalyzing branch migration. Has replication fork regression activity, unwinds stalled or blocked replication forks to make a HJ that can be resolved. Has a DNA unwinding activity characteristic of a DNA helicase with 3'-5' polarity.</text>
</comment>
<evidence type="ECO:0000256" key="9">
    <source>
        <dbReference type="ARBA" id="ARBA00023172"/>
    </source>
</evidence>
<dbReference type="AlphaFoldDB" id="A0A0K9GRZ6"/>
<dbReference type="InterPro" id="IPR014001">
    <property type="entry name" value="Helicase_ATP-bd"/>
</dbReference>
<dbReference type="PANTHER" id="PTHR47964">
    <property type="entry name" value="ATP-DEPENDENT DNA HELICASE HOMOLOG RECG, CHLOROPLASTIC"/>
    <property type="match status" value="1"/>
</dbReference>
<dbReference type="InterPro" id="IPR012340">
    <property type="entry name" value="NA-bd_OB-fold"/>
</dbReference>
<gene>
    <name evidence="18" type="ORF">AC625_07550</name>
</gene>
<evidence type="ECO:0000256" key="14">
    <source>
        <dbReference type="ARBA" id="ARBA00048988"/>
    </source>
</evidence>
<accession>A0A0K9GRZ6</accession>
<comment type="similarity">
    <text evidence="1 15">Belongs to the helicase family. RecG subfamily.</text>
</comment>
<dbReference type="NCBIfam" id="NF008168">
    <property type="entry name" value="PRK10917.2-2"/>
    <property type="match status" value="1"/>
</dbReference>
<name>A0A0K9GRZ6_9BACI</name>
<dbReference type="SMART" id="SM00490">
    <property type="entry name" value="HELICc"/>
    <property type="match status" value="1"/>
</dbReference>
<evidence type="ECO:0000313" key="18">
    <source>
        <dbReference type="EMBL" id="KMY49410.1"/>
    </source>
</evidence>
<evidence type="ECO:0000256" key="13">
    <source>
        <dbReference type="ARBA" id="ARBA00034808"/>
    </source>
</evidence>
<evidence type="ECO:0000256" key="1">
    <source>
        <dbReference type="ARBA" id="ARBA00007504"/>
    </source>
</evidence>
<dbReference type="PROSITE" id="PS51192">
    <property type="entry name" value="HELICASE_ATP_BIND_1"/>
    <property type="match status" value="1"/>
</dbReference>
<keyword evidence="6 15" id="KW-0347">Helicase</keyword>
<keyword evidence="5 15" id="KW-0378">Hydrolase</keyword>
<dbReference type="InterPro" id="IPR045562">
    <property type="entry name" value="RecG_dom3_C"/>
</dbReference>
<evidence type="ECO:0000256" key="3">
    <source>
        <dbReference type="ARBA" id="ARBA00022741"/>
    </source>
</evidence>
<dbReference type="CDD" id="cd17992">
    <property type="entry name" value="DEXHc_RecG"/>
    <property type="match status" value="1"/>
</dbReference>
<evidence type="ECO:0000256" key="12">
    <source>
        <dbReference type="ARBA" id="ARBA00034617"/>
    </source>
</evidence>
<dbReference type="SMART" id="SM00487">
    <property type="entry name" value="DEXDc"/>
    <property type="match status" value="1"/>
</dbReference>
<evidence type="ECO:0000256" key="11">
    <source>
        <dbReference type="ARBA" id="ARBA00023235"/>
    </source>
</evidence>
<dbReference type="PATRIC" id="fig|1679170.3.peg.1620"/>
<dbReference type="Gene3D" id="2.40.50.140">
    <property type="entry name" value="Nucleic acid-binding proteins"/>
    <property type="match status" value="1"/>
</dbReference>
<comment type="catalytic activity">
    <reaction evidence="12 15">
        <text>Couples ATP hydrolysis with the unwinding of duplex DNA by translocating in the 3'-5' direction.</text>
        <dbReference type="EC" id="5.6.2.4"/>
    </reaction>
</comment>
<dbReference type="EMBL" id="LFZW01000001">
    <property type="protein sequence ID" value="KMY49410.1"/>
    <property type="molecule type" value="Genomic_DNA"/>
</dbReference>
<comment type="caution">
    <text evidence="18">The sequence shown here is derived from an EMBL/GenBank/DDBJ whole genome shotgun (WGS) entry which is preliminary data.</text>
</comment>
<evidence type="ECO:0000259" key="17">
    <source>
        <dbReference type="PROSITE" id="PS51194"/>
    </source>
</evidence>
<evidence type="ECO:0000256" key="4">
    <source>
        <dbReference type="ARBA" id="ARBA00022763"/>
    </source>
</evidence>
<dbReference type="Pfam" id="PF17191">
    <property type="entry name" value="RecG_wedge"/>
    <property type="match status" value="1"/>
</dbReference>
<feature type="domain" description="Helicase ATP-binding" evidence="16">
    <location>
        <begin position="271"/>
        <end position="432"/>
    </location>
</feature>
<dbReference type="GO" id="GO:0043138">
    <property type="term" value="F:3'-5' DNA helicase activity"/>
    <property type="evidence" value="ECO:0007669"/>
    <property type="project" value="UniProtKB-EC"/>
</dbReference>
<dbReference type="GO" id="GO:0005524">
    <property type="term" value="F:ATP binding"/>
    <property type="evidence" value="ECO:0007669"/>
    <property type="project" value="UniProtKB-KW"/>
</dbReference>
<organism evidence="18 19">
    <name type="scientific">Peribacillus loiseleuriae</name>
    <dbReference type="NCBI Taxonomy" id="1679170"/>
    <lineage>
        <taxon>Bacteria</taxon>
        <taxon>Bacillati</taxon>
        <taxon>Bacillota</taxon>
        <taxon>Bacilli</taxon>
        <taxon>Bacillales</taxon>
        <taxon>Bacillaceae</taxon>
        <taxon>Peribacillus</taxon>
    </lineage>
</organism>
<dbReference type="Pfam" id="PF19833">
    <property type="entry name" value="RecG_dom3_C"/>
    <property type="match status" value="1"/>
</dbReference>
<dbReference type="InterPro" id="IPR011545">
    <property type="entry name" value="DEAD/DEAH_box_helicase_dom"/>
</dbReference>
<dbReference type="CDD" id="cd04488">
    <property type="entry name" value="RecG_wedge_OBF"/>
    <property type="match status" value="1"/>
</dbReference>
<dbReference type="NCBIfam" id="TIGR00643">
    <property type="entry name" value="recG"/>
    <property type="match status" value="1"/>
</dbReference>
<dbReference type="PANTHER" id="PTHR47964:SF1">
    <property type="entry name" value="ATP-DEPENDENT DNA HELICASE HOMOLOG RECG, CHLOROPLASTIC"/>
    <property type="match status" value="1"/>
</dbReference>
<reference evidence="19" key="1">
    <citation type="submission" date="2015-07" db="EMBL/GenBank/DDBJ databases">
        <title>Genome sequencing project for genomic taxonomy and phylogenomics of Bacillus-like bacteria.</title>
        <authorList>
            <person name="Liu B."/>
            <person name="Wang J."/>
            <person name="Zhu Y."/>
            <person name="Liu G."/>
            <person name="Chen Q."/>
            <person name="Chen Z."/>
            <person name="Lan J."/>
            <person name="Che J."/>
            <person name="Ge C."/>
            <person name="Shi H."/>
            <person name="Pan Z."/>
            <person name="Liu X."/>
        </authorList>
    </citation>
    <scope>NUCLEOTIDE SEQUENCE [LARGE SCALE GENOMIC DNA]</scope>
    <source>
        <strain evidence="19">FJAT-27997</strain>
    </source>
</reference>
<comment type="catalytic activity">
    <reaction evidence="14 15">
        <text>ATP + H2O = ADP + phosphate + H(+)</text>
        <dbReference type="Rhea" id="RHEA:13065"/>
        <dbReference type="ChEBI" id="CHEBI:15377"/>
        <dbReference type="ChEBI" id="CHEBI:15378"/>
        <dbReference type="ChEBI" id="CHEBI:30616"/>
        <dbReference type="ChEBI" id="CHEBI:43474"/>
        <dbReference type="ChEBI" id="CHEBI:456216"/>
        <dbReference type="EC" id="5.6.2.4"/>
    </reaction>
</comment>
<dbReference type="CDD" id="cd18811">
    <property type="entry name" value="SF2_C_RecG"/>
    <property type="match status" value="1"/>
</dbReference>
<dbReference type="OrthoDB" id="9804325at2"/>
<dbReference type="InterPro" id="IPR027417">
    <property type="entry name" value="P-loop_NTPase"/>
</dbReference>
<dbReference type="GO" id="GO:0006310">
    <property type="term" value="P:DNA recombination"/>
    <property type="evidence" value="ECO:0007669"/>
    <property type="project" value="UniProtKB-UniRule"/>
</dbReference>
<evidence type="ECO:0000256" key="8">
    <source>
        <dbReference type="ARBA" id="ARBA00023125"/>
    </source>
</evidence>
<evidence type="ECO:0000256" key="7">
    <source>
        <dbReference type="ARBA" id="ARBA00022840"/>
    </source>
</evidence>
<evidence type="ECO:0000256" key="2">
    <source>
        <dbReference type="ARBA" id="ARBA00017846"/>
    </source>
</evidence>
<sequence>MNLSLLDPVTAIKGIGNETAVALEELAVTTVLDLFEYLPFRYEDYRLKDLETTEHDERVTVEGKLHSQPSLTYYGKKKSRLMLKLLTGRYLITVIFFNQPYLKSKMNINDVITVTGKWDRHRQMITGNECHFGSHKVENEFEPVYSVRGSISVKGLRRYITNAFAQYGALLEENLPDSLLTRYKLMPRPNALHSMHFPENAQTVKQARRRFVYEEFLLFQLKMQAMRKIQREQSRGIQQIFDVEKVKLFIESLPFPLTDAQNRVVNEISVDMTSPFRMNRLLQGDVGSGKTVVAAIALFSSVTAGYQGALMVPTEILAEQHAHSLKAMLEPIGISTDLLTSSVKGKRRRELLAALEKGEIDILIGTHALIQEEVNFCNLGLVITDEQHRFGVQQRRILREKGESPDVLFMTATPIPRTLAITVFGEMDVSTIDEMPAGRKVIETYWAKHDMLDRILHFIEKELRQGRQAYVICPLIEESEKLDLQNVLDVHGMLTHYYAERFHVGLMHGRLPADEKESIMKQFSENETQILVSTTVVEVGVNVPNATVMVIYDAERFGLAQLHQLRGRVGRGSDQSYCILLADPKSENGKERMKIMTETNDGFVLSEKDLELRGPGDFFGKKQSGLPDFKVADMVHDYRTLEVARDDAARLIASESFWNEPQYEQLRQSLEETGVLNGEKLD</sequence>
<dbReference type="NCBIfam" id="NF008165">
    <property type="entry name" value="PRK10917.1-3"/>
    <property type="match status" value="1"/>
</dbReference>
<keyword evidence="11" id="KW-0413">Isomerase</keyword>
<dbReference type="InterPro" id="IPR047112">
    <property type="entry name" value="RecG/Mfd"/>
</dbReference>
<dbReference type="RefSeq" id="WP_049680742.1">
    <property type="nucleotide sequence ID" value="NZ_LFZW01000001.1"/>
</dbReference>
<feature type="domain" description="Helicase C-terminal" evidence="17">
    <location>
        <begin position="451"/>
        <end position="611"/>
    </location>
</feature>
<evidence type="ECO:0000256" key="10">
    <source>
        <dbReference type="ARBA" id="ARBA00023204"/>
    </source>
</evidence>
<dbReference type="EC" id="5.6.2.4" evidence="13 15"/>
<dbReference type="Pfam" id="PF00271">
    <property type="entry name" value="Helicase_C"/>
    <property type="match status" value="1"/>
</dbReference>
<protein>
    <recommendedName>
        <fullName evidence="2 15">ATP-dependent DNA helicase RecG</fullName>
        <ecNumber evidence="13 15">5.6.2.4</ecNumber>
    </recommendedName>
</protein>
<dbReference type="SUPFAM" id="SSF50249">
    <property type="entry name" value="Nucleic acid-binding proteins"/>
    <property type="match status" value="1"/>
</dbReference>
<keyword evidence="9 15" id="KW-0233">DNA recombination</keyword>
<dbReference type="PROSITE" id="PS51194">
    <property type="entry name" value="HELICASE_CTER"/>
    <property type="match status" value="1"/>
</dbReference>
<keyword evidence="19" id="KW-1185">Reference proteome</keyword>
<keyword evidence="4 15" id="KW-0227">DNA damage</keyword>